<evidence type="ECO:0000313" key="1">
    <source>
        <dbReference type="EMBL" id="KKN45876.1"/>
    </source>
</evidence>
<name>A0A0F9TA97_9ZZZZ</name>
<gene>
    <name evidence="1" type="ORF">LCGC14_0678710</name>
</gene>
<accession>A0A0F9TA97</accession>
<protein>
    <submittedName>
        <fullName evidence="1">Uncharacterized protein</fullName>
    </submittedName>
</protein>
<dbReference type="AlphaFoldDB" id="A0A0F9TA97"/>
<comment type="caution">
    <text evidence="1">The sequence shown here is derived from an EMBL/GenBank/DDBJ whole genome shotgun (WGS) entry which is preliminary data.</text>
</comment>
<organism evidence="1">
    <name type="scientific">marine sediment metagenome</name>
    <dbReference type="NCBI Taxonomy" id="412755"/>
    <lineage>
        <taxon>unclassified sequences</taxon>
        <taxon>metagenomes</taxon>
        <taxon>ecological metagenomes</taxon>
    </lineage>
</organism>
<sequence>MTPEGKKADYTFSETRFETIRNFCKACKQEYHGGTYIGVDFTAPAHARVEFDNGKRYIVPPDALAKLTSYLTTVEIAEWERWGSKEAKLMSVFSDDIQKDGS</sequence>
<dbReference type="EMBL" id="LAZR01001361">
    <property type="protein sequence ID" value="KKN45876.1"/>
    <property type="molecule type" value="Genomic_DNA"/>
</dbReference>
<reference evidence="1" key="1">
    <citation type="journal article" date="2015" name="Nature">
        <title>Complex archaea that bridge the gap between prokaryotes and eukaryotes.</title>
        <authorList>
            <person name="Spang A."/>
            <person name="Saw J.H."/>
            <person name="Jorgensen S.L."/>
            <person name="Zaremba-Niedzwiedzka K."/>
            <person name="Martijn J."/>
            <person name="Lind A.E."/>
            <person name="van Eijk R."/>
            <person name="Schleper C."/>
            <person name="Guy L."/>
            <person name="Ettema T.J."/>
        </authorList>
    </citation>
    <scope>NUCLEOTIDE SEQUENCE</scope>
</reference>
<proteinExistence type="predicted"/>